<reference evidence="1 2" key="1">
    <citation type="submission" date="2021-01" db="EMBL/GenBank/DDBJ databases">
        <title>Whole genome shotgun sequence of Asanoa siamensis NBRC 107932.</title>
        <authorList>
            <person name="Komaki H."/>
            <person name="Tamura T."/>
        </authorList>
    </citation>
    <scope>NUCLEOTIDE SEQUENCE [LARGE SCALE GENOMIC DNA]</scope>
    <source>
        <strain evidence="1 2">NBRC 107932</strain>
    </source>
</reference>
<comment type="caution">
    <text evidence="1">The sequence shown here is derived from an EMBL/GenBank/DDBJ whole genome shotgun (WGS) entry which is preliminary data.</text>
</comment>
<accession>A0ABQ4CM06</accession>
<organism evidence="1 2">
    <name type="scientific">Asanoa siamensis</name>
    <dbReference type="NCBI Taxonomy" id="926357"/>
    <lineage>
        <taxon>Bacteria</taxon>
        <taxon>Bacillati</taxon>
        <taxon>Actinomycetota</taxon>
        <taxon>Actinomycetes</taxon>
        <taxon>Micromonosporales</taxon>
        <taxon>Micromonosporaceae</taxon>
        <taxon>Asanoa</taxon>
    </lineage>
</organism>
<sequence length="74" mass="8009">MLVPDDLLERPQEHVQMPAAKMSEGSLTIANTVAGCPTPLVARGWNRSQGLSRITDLVGMLRRLVLALEEGNPS</sequence>
<protein>
    <submittedName>
        <fullName evidence="1">Uncharacterized protein</fullName>
    </submittedName>
</protein>
<evidence type="ECO:0000313" key="1">
    <source>
        <dbReference type="EMBL" id="GIF72320.1"/>
    </source>
</evidence>
<gene>
    <name evidence="1" type="ORF">Asi02nite_18380</name>
</gene>
<dbReference type="Proteomes" id="UP000604117">
    <property type="component" value="Unassembled WGS sequence"/>
</dbReference>
<dbReference type="EMBL" id="BONE01000011">
    <property type="protein sequence ID" value="GIF72320.1"/>
    <property type="molecule type" value="Genomic_DNA"/>
</dbReference>
<name>A0ABQ4CM06_9ACTN</name>
<proteinExistence type="predicted"/>
<keyword evidence="2" id="KW-1185">Reference proteome</keyword>
<evidence type="ECO:0000313" key="2">
    <source>
        <dbReference type="Proteomes" id="UP000604117"/>
    </source>
</evidence>